<dbReference type="Proteomes" id="UP001595462">
    <property type="component" value="Unassembled WGS sequence"/>
</dbReference>
<dbReference type="InterPro" id="IPR010775">
    <property type="entry name" value="DUF1365"/>
</dbReference>
<sequence>MNAAGVLYRCKVMHRRPGAPRYRFVYRSFYLLLDIDAIDTACAASPLISRNRFNLLSFHDADHGAHEKGSNLREWIEALLDTHGVALAGGRVQLLAMPRMLGYGFHPISVFYCEHADGGLRAIVVEVHNTFGEHHFYVLHEYGAPMVWREARNKAKQFHVSPFFDRSGQYRFHFTQPADTFGVGIRLYDESGDGLRITTTLTGEQRVLNSREILRAVITMPLMTFKVTAAIHWQALKIWLRGGLFHRKPDPQRPNIS</sequence>
<dbReference type="PANTHER" id="PTHR33973">
    <property type="entry name" value="OS07G0153300 PROTEIN"/>
    <property type="match status" value="1"/>
</dbReference>
<comment type="caution">
    <text evidence="1">The sequence shown here is derived from an EMBL/GenBank/DDBJ whole genome shotgun (WGS) entry which is preliminary data.</text>
</comment>
<accession>A0ABV7EIY0</accession>
<dbReference type="PANTHER" id="PTHR33973:SF4">
    <property type="entry name" value="OS07G0153300 PROTEIN"/>
    <property type="match status" value="1"/>
</dbReference>
<dbReference type="RefSeq" id="WP_380685831.1">
    <property type="nucleotide sequence ID" value="NZ_JBHRSS010000001.1"/>
</dbReference>
<dbReference type="Pfam" id="PF07103">
    <property type="entry name" value="DUF1365"/>
    <property type="match status" value="1"/>
</dbReference>
<evidence type="ECO:0000313" key="2">
    <source>
        <dbReference type="Proteomes" id="UP001595462"/>
    </source>
</evidence>
<dbReference type="EMBL" id="JBHRSS010000001">
    <property type="protein sequence ID" value="MFC3102603.1"/>
    <property type="molecule type" value="Genomic_DNA"/>
</dbReference>
<protein>
    <submittedName>
        <fullName evidence="1">DUF1365 domain-containing protein</fullName>
    </submittedName>
</protein>
<name>A0ABV7EIY0_9GAMM</name>
<proteinExistence type="predicted"/>
<gene>
    <name evidence="1" type="ORF">ACFOSU_01715</name>
</gene>
<reference evidence="2" key="1">
    <citation type="journal article" date="2019" name="Int. J. Syst. Evol. Microbiol.">
        <title>The Global Catalogue of Microorganisms (GCM) 10K type strain sequencing project: providing services to taxonomists for standard genome sequencing and annotation.</title>
        <authorList>
            <consortium name="The Broad Institute Genomics Platform"/>
            <consortium name="The Broad Institute Genome Sequencing Center for Infectious Disease"/>
            <person name="Wu L."/>
            <person name="Ma J."/>
        </authorList>
    </citation>
    <scope>NUCLEOTIDE SEQUENCE [LARGE SCALE GENOMIC DNA]</scope>
    <source>
        <strain evidence="2">KCTC 52640</strain>
    </source>
</reference>
<organism evidence="1 2">
    <name type="scientific">Salinisphaera aquimarina</name>
    <dbReference type="NCBI Taxonomy" id="2094031"/>
    <lineage>
        <taxon>Bacteria</taxon>
        <taxon>Pseudomonadati</taxon>
        <taxon>Pseudomonadota</taxon>
        <taxon>Gammaproteobacteria</taxon>
        <taxon>Salinisphaerales</taxon>
        <taxon>Salinisphaeraceae</taxon>
        <taxon>Salinisphaera</taxon>
    </lineage>
</organism>
<evidence type="ECO:0000313" key="1">
    <source>
        <dbReference type="EMBL" id="MFC3102603.1"/>
    </source>
</evidence>
<keyword evidence="2" id="KW-1185">Reference proteome</keyword>